<proteinExistence type="predicted"/>
<dbReference type="InterPro" id="IPR011335">
    <property type="entry name" value="Restrct_endonuc-II-like"/>
</dbReference>
<dbReference type="AlphaFoldDB" id="A0A5B8KYJ0"/>
<name>A0A5B8KYJ0_9HYPH</name>
<keyword evidence="2" id="KW-0255">Endonuclease</keyword>
<accession>A0A5B8KYJ0</accession>
<evidence type="ECO:0000259" key="1">
    <source>
        <dbReference type="Pfam" id="PF05685"/>
    </source>
</evidence>
<dbReference type="PANTHER" id="PTHR35400:SF3">
    <property type="entry name" value="SLL1072 PROTEIN"/>
    <property type="match status" value="1"/>
</dbReference>
<dbReference type="EMBL" id="CP042301">
    <property type="protein sequence ID" value="QDZ00596.1"/>
    <property type="molecule type" value="Genomic_DNA"/>
</dbReference>
<dbReference type="KEGG" id="niy:FQ775_09500"/>
<dbReference type="OrthoDB" id="196625at2"/>
<dbReference type="SUPFAM" id="SSF52980">
    <property type="entry name" value="Restriction endonuclease-like"/>
    <property type="match status" value="1"/>
</dbReference>
<keyword evidence="3" id="KW-1185">Reference proteome</keyword>
<dbReference type="InterPro" id="IPR008538">
    <property type="entry name" value="Uma2"/>
</dbReference>
<dbReference type="GO" id="GO:0004519">
    <property type="term" value="F:endonuclease activity"/>
    <property type="evidence" value="ECO:0007669"/>
    <property type="project" value="UniProtKB-KW"/>
</dbReference>
<reference evidence="2" key="1">
    <citation type="submission" date="2020-04" db="EMBL/GenBank/DDBJ databases">
        <title>Nitratireductor sp. nov. isolated from mangrove soil.</title>
        <authorList>
            <person name="Ye Y."/>
        </authorList>
    </citation>
    <scope>NUCLEOTIDE SEQUENCE</scope>
    <source>
        <strain evidence="2">SY7</strain>
    </source>
</reference>
<dbReference type="PANTHER" id="PTHR35400">
    <property type="entry name" value="SLR1083 PROTEIN"/>
    <property type="match status" value="1"/>
</dbReference>
<keyword evidence="2" id="KW-0378">Hydrolase</keyword>
<organism evidence="2 3">
    <name type="scientific">Nitratireductor mangrovi</name>
    <dbReference type="NCBI Taxonomy" id="2599600"/>
    <lineage>
        <taxon>Bacteria</taxon>
        <taxon>Pseudomonadati</taxon>
        <taxon>Pseudomonadota</taxon>
        <taxon>Alphaproteobacteria</taxon>
        <taxon>Hyphomicrobiales</taxon>
        <taxon>Phyllobacteriaceae</taxon>
        <taxon>Nitratireductor</taxon>
    </lineage>
</organism>
<sequence length="202" mass="22022">MNEHIITDRAPHGTTQAAEGLPRRAWTVVEIEAMVQAGIIADDERLELIGGEVVPMPPKGGRHEMVKVELNRHLQRTAPDDIQIAPETTLRLDERSFVEPDFCIFPRAIFPGDLRGHDVLLAIEIGDSSLSYDRGRKIAVYAAHGIPEVWVIDAGSLTTRVHRGLGDEGYRDVVDVGPDQELACARVPGISVGLTALGLTPL</sequence>
<protein>
    <submittedName>
        <fullName evidence="2">Uma2 family endonuclease</fullName>
    </submittedName>
</protein>
<evidence type="ECO:0000313" key="3">
    <source>
        <dbReference type="Proteomes" id="UP000321389"/>
    </source>
</evidence>
<feature type="domain" description="Putative restriction endonuclease" evidence="1">
    <location>
        <begin position="41"/>
        <end position="191"/>
    </location>
</feature>
<dbReference type="Pfam" id="PF05685">
    <property type="entry name" value="Uma2"/>
    <property type="match status" value="1"/>
</dbReference>
<dbReference type="InterPro" id="IPR012296">
    <property type="entry name" value="Nuclease_put_TT1808"/>
</dbReference>
<dbReference type="Gene3D" id="3.90.1570.10">
    <property type="entry name" value="tt1808, chain A"/>
    <property type="match status" value="1"/>
</dbReference>
<dbReference type="CDD" id="cd06260">
    <property type="entry name" value="DUF820-like"/>
    <property type="match status" value="1"/>
</dbReference>
<evidence type="ECO:0000313" key="2">
    <source>
        <dbReference type="EMBL" id="QDZ00596.1"/>
    </source>
</evidence>
<keyword evidence="2" id="KW-0540">Nuclease</keyword>
<gene>
    <name evidence="2" type="ORF">FQ775_09500</name>
</gene>
<dbReference type="Proteomes" id="UP000321389">
    <property type="component" value="Chromosome"/>
</dbReference>
<dbReference type="RefSeq" id="WP_146299244.1">
    <property type="nucleotide sequence ID" value="NZ_CP042301.2"/>
</dbReference>